<keyword evidence="2" id="KW-0132">Cell division</keyword>
<accession>A0A840CVP8</accession>
<dbReference type="InterPro" id="IPR009061">
    <property type="entry name" value="DNA-bd_dom_put_sf"/>
</dbReference>
<dbReference type="GO" id="GO:0051301">
    <property type="term" value="P:cell division"/>
    <property type="evidence" value="ECO:0007669"/>
    <property type="project" value="UniProtKB-KW"/>
</dbReference>
<evidence type="ECO:0000259" key="1">
    <source>
        <dbReference type="Pfam" id="PF12728"/>
    </source>
</evidence>
<organism evidence="2 3">
    <name type="scientific">Dysgonomonas hofstadii</name>
    <dbReference type="NCBI Taxonomy" id="637886"/>
    <lineage>
        <taxon>Bacteria</taxon>
        <taxon>Pseudomonadati</taxon>
        <taxon>Bacteroidota</taxon>
        <taxon>Bacteroidia</taxon>
        <taxon>Bacteroidales</taxon>
        <taxon>Dysgonomonadaceae</taxon>
        <taxon>Dysgonomonas</taxon>
    </lineage>
</organism>
<gene>
    <name evidence="2" type="ORF">GGR21_004170</name>
</gene>
<proteinExistence type="predicted"/>
<name>A0A840CVP8_9BACT</name>
<keyword evidence="2" id="KW-0131">Cell cycle</keyword>
<dbReference type="PANTHER" id="PTHR34585:SF22">
    <property type="entry name" value="HELIX-TURN-HELIX DOMAIN-CONTAINING PROTEIN"/>
    <property type="match status" value="1"/>
</dbReference>
<protein>
    <submittedName>
        <fullName evidence="2">Cell division protein FtsB</fullName>
    </submittedName>
</protein>
<dbReference type="RefSeq" id="WP_006844381.1">
    <property type="nucleotide sequence ID" value="NZ_JACIEP010000026.1"/>
</dbReference>
<evidence type="ECO:0000313" key="2">
    <source>
        <dbReference type="EMBL" id="MBB4038238.1"/>
    </source>
</evidence>
<reference evidence="2 3" key="1">
    <citation type="submission" date="2020-08" db="EMBL/GenBank/DDBJ databases">
        <title>Genomic Encyclopedia of Type Strains, Phase IV (KMG-IV): sequencing the most valuable type-strain genomes for metagenomic binning, comparative biology and taxonomic classification.</title>
        <authorList>
            <person name="Goeker M."/>
        </authorList>
    </citation>
    <scope>NUCLEOTIDE SEQUENCE [LARGE SCALE GENOMIC DNA]</scope>
    <source>
        <strain evidence="2 3">DSM 104969</strain>
    </source>
</reference>
<keyword evidence="3" id="KW-1185">Reference proteome</keyword>
<dbReference type="EMBL" id="JACIEP010000026">
    <property type="protein sequence ID" value="MBB4038238.1"/>
    <property type="molecule type" value="Genomic_DNA"/>
</dbReference>
<dbReference type="AlphaFoldDB" id="A0A840CVP8"/>
<dbReference type="Proteomes" id="UP000555103">
    <property type="component" value="Unassembled WGS sequence"/>
</dbReference>
<feature type="domain" description="Helix-turn-helix" evidence="1">
    <location>
        <begin position="41"/>
        <end position="90"/>
    </location>
</feature>
<comment type="caution">
    <text evidence="2">The sequence shown here is derived from an EMBL/GenBank/DDBJ whole genome shotgun (WGS) entry which is preliminary data.</text>
</comment>
<dbReference type="GeneID" id="78083619"/>
<sequence>MYIDKENFEAWMERIMDRFDRQDKKLEKMSQRRNMLDGEILLDNQDLCMLLNVSKRTLQRYRSTGELPFQTVYHKTYYKESDVHIFIRENFNKKRGNNKKP</sequence>
<evidence type="ECO:0000313" key="3">
    <source>
        <dbReference type="Proteomes" id="UP000555103"/>
    </source>
</evidence>
<dbReference type="Pfam" id="PF12728">
    <property type="entry name" value="HTH_17"/>
    <property type="match status" value="1"/>
</dbReference>
<dbReference type="SUPFAM" id="SSF46955">
    <property type="entry name" value="Putative DNA-binding domain"/>
    <property type="match status" value="1"/>
</dbReference>
<dbReference type="InterPro" id="IPR041657">
    <property type="entry name" value="HTH_17"/>
</dbReference>
<dbReference type="PANTHER" id="PTHR34585">
    <property type="match status" value="1"/>
</dbReference>